<comment type="caution">
    <text evidence="10">The sequence shown here is derived from an EMBL/GenBank/DDBJ whole genome shotgun (WGS) entry which is preliminary data.</text>
</comment>
<dbReference type="AlphaFoldDB" id="A0ABD2N7C3"/>
<dbReference type="InterPro" id="IPR038765">
    <property type="entry name" value="Papain-like_cys_pep_sf"/>
</dbReference>
<evidence type="ECO:0000256" key="7">
    <source>
        <dbReference type="SAM" id="SignalP"/>
    </source>
</evidence>
<dbReference type="Proteomes" id="UP001516400">
    <property type="component" value="Unassembled WGS sequence"/>
</dbReference>
<protein>
    <recommendedName>
        <fullName evidence="12">Cathepsin L</fullName>
    </recommendedName>
</protein>
<dbReference type="PROSITE" id="PS00139">
    <property type="entry name" value="THIOL_PROTEASE_CYS"/>
    <property type="match status" value="1"/>
</dbReference>
<reference evidence="10 11" key="1">
    <citation type="journal article" date="2021" name="BMC Biol.">
        <title>Horizontally acquired antibacterial genes associated with adaptive radiation of ladybird beetles.</title>
        <authorList>
            <person name="Li H.S."/>
            <person name="Tang X.F."/>
            <person name="Huang Y.H."/>
            <person name="Xu Z.Y."/>
            <person name="Chen M.L."/>
            <person name="Du X.Y."/>
            <person name="Qiu B.Y."/>
            <person name="Chen P.T."/>
            <person name="Zhang W."/>
            <person name="Slipinski A."/>
            <person name="Escalona H.E."/>
            <person name="Waterhouse R.M."/>
            <person name="Zwick A."/>
            <person name="Pang H."/>
        </authorList>
    </citation>
    <scope>NUCLEOTIDE SEQUENCE [LARGE SCALE GENOMIC DNA]</scope>
    <source>
        <strain evidence="10">SYSU2018</strain>
    </source>
</reference>
<dbReference type="InterPro" id="IPR013128">
    <property type="entry name" value="Peptidase_C1A"/>
</dbReference>
<keyword evidence="2" id="KW-0645">Protease</keyword>
<comment type="similarity">
    <text evidence="1">Belongs to the peptidase C1 family.</text>
</comment>
<dbReference type="EMBL" id="JABFTP020000062">
    <property type="protein sequence ID" value="KAL3274622.1"/>
    <property type="molecule type" value="Genomic_DNA"/>
</dbReference>
<evidence type="ECO:0000256" key="6">
    <source>
        <dbReference type="ARBA" id="ARBA00023157"/>
    </source>
</evidence>
<dbReference type="GO" id="GO:0006508">
    <property type="term" value="P:proteolysis"/>
    <property type="evidence" value="ECO:0007669"/>
    <property type="project" value="UniProtKB-KW"/>
</dbReference>
<dbReference type="PRINTS" id="PR00705">
    <property type="entry name" value="PAPAIN"/>
</dbReference>
<evidence type="ECO:0000313" key="11">
    <source>
        <dbReference type="Proteomes" id="UP001516400"/>
    </source>
</evidence>
<dbReference type="GO" id="GO:0008234">
    <property type="term" value="F:cysteine-type peptidase activity"/>
    <property type="evidence" value="ECO:0007669"/>
    <property type="project" value="UniProtKB-KW"/>
</dbReference>
<dbReference type="CDD" id="cd02248">
    <property type="entry name" value="Peptidase_C1A"/>
    <property type="match status" value="1"/>
</dbReference>
<gene>
    <name evidence="10" type="ORF">HHI36_016004</name>
</gene>
<dbReference type="SMART" id="SM00645">
    <property type="entry name" value="Pept_C1"/>
    <property type="match status" value="1"/>
</dbReference>
<evidence type="ECO:0000259" key="9">
    <source>
        <dbReference type="SMART" id="SM00848"/>
    </source>
</evidence>
<evidence type="ECO:0008006" key="12">
    <source>
        <dbReference type="Google" id="ProtNLM"/>
    </source>
</evidence>
<keyword evidence="11" id="KW-1185">Reference proteome</keyword>
<dbReference type="Pfam" id="PF00112">
    <property type="entry name" value="Peptidase_C1"/>
    <property type="match status" value="1"/>
</dbReference>
<proteinExistence type="inferred from homology"/>
<evidence type="ECO:0000256" key="4">
    <source>
        <dbReference type="ARBA" id="ARBA00022807"/>
    </source>
</evidence>
<keyword evidence="5" id="KW-0865">Zymogen</keyword>
<name>A0ABD2N7C3_9CUCU</name>
<evidence type="ECO:0000259" key="8">
    <source>
        <dbReference type="SMART" id="SM00645"/>
    </source>
</evidence>
<keyword evidence="3" id="KW-0378">Hydrolase</keyword>
<feature type="chain" id="PRO_5044748380" description="Cathepsin L" evidence="7">
    <location>
        <begin position="18"/>
        <end position="328"/>
    </location>
</feature>
<dbReference type="PANTHER" id="PTHR12411">
    <property type="entry name" value="CYSTEINE PROTEASE FAMILY C1-RELATED"/>
    <property type="match status" value="1"/>
</dbReference>
<dbReference type="InterPro" id="IPR000668">
    <property type="entry name" value="Peptidase_C1A_C"/>
</dbReference>
<keyword evidence="7" id="KW-0732">Signal</keyword>
<dbReference type="SUPFAM" id="SSF54001">
    <property type="entry name" value="Cysteine proteinases"/>
    <property type="match status" value="1"/>
</dbReference>
<dbReference type="InterPro" id="IPR025660">
    <property type="entry name" value="Pept_his_AS"/>
</dbReference>
<sequence length="328" mass="36649">MEIVFLLMVLCLILAHASTRQELQEQWKDFQINYSKSYKSPMEARQRFLIFEENLRKIKEHNIRFQKGQVSYTKGINKFADWTSREFLDYVNQYKVSERSLKGSEVFTNSNSSLPSSVDWRTQGCITGVKDQGICGSCWAFSTTGSLEGQLYLKKGTLISLSEQNLIDCSWAEGNAGCGGGLMRSAFDYITKNGCESENDYPYRDFDGRCRFNQTKSVVAISGYVEINQDETDLQAAVASIGPISVAIDATAELQMYSAGILEDDSCSADSLNHGVLLVGYGSENGEDYYIIKNSWGVSWGEKGYFRLGRKGSNPCGIKQDASYPLVI</sequence>
<organism evidence="10 11">
    <name type="scientific">Cryptolaemus montrouzieri</name>
    <dbReference type="NCBI Taxonomy" id="559131"/>
    <lineage>
        <taxon>Eukaryota</taxon>
        <taxon>Metazoa</taxon>
        <taxon>Ecdysozoa</taxon>
        <taxon>Arthropoda</taxon>
        <taxon>Hexapoda</taxon>
        <taxon>Insecta</taxon>
        <taxon>Pterygota</taxon>
        <taxon>Neoptera</taxon>
        <taxon>Endopterygota</taxon>
        <taxon>Coleoptera</taxon>
        <taxon>Polyphaga</taxon>
        <taxon>Cucujiformia</taxon>
        <taxon>Coccinelloidea</taxon>
        <taxon>Coccinellidae</taxon>
        <taxon>Scymninae</taxon>
        <taxon>Scymnini</taxon>
        <taxon>Cryptolaemus</taxon>
    </lineage>
</organism>
<evidence type="ECO:0000256" key="3">
    <source>
        <dbReference type="ARBA" id="ARBA00022801"/>
    </source>
</evidence>
<evidence type="ECO:0000256" key="5">
    <source>
        <dbReference type="ARBA" id="ARBA00023145"/>
    </source>
</evidence>
<dbReference type="Gene3D" id="3.90.70.10">
    <property type="entry name" value="Cysteine proteinases"/>
    <property type="match status" value="1"/>
</dbReference>
<accession>A0ABD2N7C3</accession>
<dbReference type="FunFam" id="3.90.70.10:FF:000006">
    <property type="entry name" value="Cathepsin S"/>
    <property type="match status" value="1"/>
</dbReference>
<evidence type="ECO:0000256" key="2">
    <source>
        <dbReference type="ARBA" id="ARBA00022670"/>
    </source>
</evidence>
<dbReference type="InterPro" id="IPR000169">
    <property type="entry name" value="Pept_cys_AS"/>
</dbReference>
<dbReference type="SMART" id="SM00848">
    <property type="entry name" value="Inhibitor_I29"/>
    <property type="match status" value="1"/>
</dbReference>
<feature type="domain" description="Peptidase C1A papain C-terminal" evidence="8">
    <location>
        <begin position="114"/>
        <end position="326"/>
    </location>
</feature>
<feature type="domain" description="Cathepsin propeptide inhibitor" evidence="9">
    <location>
        <begin position="27"/>
        <end position="87"/>
    </location>
</feature>
<evidence type="ECO:0000256" key="1">
    <source>
        <dbReference type="ARBA" id="ARBA00008455"/>
    </source>
</evidence>
<keyword evidence="6" id="KW-1015">Disulfide bond</keyword>
<dbReference type="PROSITE" id="PS00639">
    <property type="entry name" value="THIOL_PROTEASE_HIS"/>
    <property type="match status" value="1"/>
</dbReference>
<evidence type="ECO:0000313" key="10">
    <source>
        <dbReference type="EMBL" id="KAL3274622.1"/>
    </source>
</evidence>
<dbReference type="InterPro" id="IPR039417">
    <property type="entry name" value="Peptidase_C1A_papain-like"/>
</dbReference>
<keyword evidence="4" id="KW-0788">Thiol protease</keyword>
<dbReference type="Pfam" id="PF08246">
    <property type="entry name" value="Inhibitor_I29"/>
    <property type="match status" value="1"/>
</dbReference>
<feature type="signal peptide" evidence="7">
    <location>
        <begin position="1"/>
        <end position="17"/>
    </location>
</feature>
<dbReference type="InterPro" id="IPR013201">
    <property type="entry name" value="Prot_inhib_I29"/>
</dbReference>